<dbReference type="InterPro" id="IPR006860">
    <property type="entry name" value="FecR"/>
</dbReference>
<dbReference type="RefSeq" id="WP_013070203.1">
    <property type="nucleotide sequence ID" value="NZ_CAJXAW010000087.1"/>
</dbReference>
<protein>
    <submittedName>
        <fullName evidence="4">DUF4974 domain-containing protein</fullName>
    </submittedName>
</protein>
<comment type="caution">
    <text evidence="4">The sequence shown here is derived from an EMBL/GenBank/DDBJ whole genome shotgun (WGS) entry which is preliminary data.</text>
</comment>
<feature type="transmembrane region" description="Helical" evidence="1">
    <location>
        <begin position="48"/>
        <end position="69"/>
    </location>
</feature>
<evidence type="ECO:0000259" key="2">
    <source>
        <dbReference type="Pfam" id="PF04773"/>
    </source>
</evidence>
<dbReference type="OMA" id="HIRIMSK"/>
<gene>
    <name evidence="4" type="ORF">DGQ38_16450</name>
</gene>
<sequence length="289" mass="32899">MKNKTEKFFSEGNFDKLINNAWDKPVNPNSIKLWQRIDKSTTNSNYTIWKSIAAIFVIAFLTAISLTLFNINTTSKLVVVNNDGMTPKEILLEDGSKVFLNRNSGVTYSPENSRMLNLTGEAYFEIKKDKNHPFTVNTRELTLSVLGTYFNVNAYKNTNETIISLVSGKLKVSSVQNGEKILSPGEELIYNNRSKKVSVNSFNVNTVLAWRSSLIKCENTGLDFLLDRLENYYAIEINNKTDYANCKISGEFRSDLSLDEIMEIISFSHNIEFLSLKENEYKIKGEICE</sequence>
<keyword evidence="1" id="KW-0812">Transmembrane</keyword>
<dbReference type="Pfam" id="PF04773">
    <property type="entry name" value="FecR"/>
    <property type="match status" value="1"/>
</dbReference>
<dbReference type="Gene3D" id="3.55.50.30">
    <property type="match status" value="1"/>
</dbReference>
<dbReference type="EMBL" id="DPMF01000379">
    <property type="protein sequence ID" value="HCV82632.1"/>
    <property type="molecule type" value="Genomic_DNA"/>
</dbReference>
<dbReference type="PANTHER" id="PTHR30273:SF2">
    <property type="entry name" value="PROTEIN FECR"/>
    <property type="match status" value="1"/>
</dbReference>
<dbReference type="InterPro" id="IPR032508">
    <property type="entry name" value="FecR_C"/>
</dbReference>
<accession>A0A3D5J5C3</accession>
<evidence type="ECO:0000259" key="3">
    <source>
        <dbReference type="Pfam" id="PF16344"/>
    </source>
</evidence>
<name>A0A3D5J5C3_9FLAO</name>
<evidence type="ECO:0000313" key="5">
    <source>
        <dbReference type="Proteomes" id="UP000264330"/>
    </source>
</evidence>
<dbReference type="InterPro" id="IPR012373">
    <property type="entry name" value="Ferrdict_sens_TM"/>
</dbReference>
<keyword evidence="1" id="KW-1133">Transmembrane helix</keyword>
<keyword evidence="1" id="KW-0472">Membrane</keyword>
<organism evidence="4 5">
    <name type="scientific">Zunongwangia profunda</name>
    <dbReference type="NCBI Taxonomy" id="398743"/>
    <lineage>
        <taxon>Bacteria</taxon>
        <taxon>Pseudomonadati</taxon>
        <taxon>Bacteroidota</taxon>
        <taxon>Flavobacteriia</taxon>
        <taxon>Flavobacteriales</taxon>
        <taxon>Flavobacteriaceae</taxon>
        <taxon>Zunongwangia</taxon>
    </lineage>
</organism>
<feature type="domain" description="Protein FecR C-terminal" evidence="3">
    <location>
        <begin position="218"/>
        <end position="281"/>
    </location>
</feature>
<reference evidence="4 5" key="1">
    <citation type="journal article" date="2018" name="Nat. Biotechnol.">
        <title>A standardized bacterial taxonomy based on genome phylogeny substantially revises the tree of life.</title>
        <authorList>
            <person name="Parks D.H."/>
            <person name="Chuvochina M."/>
            <person name="Waite D.W."/>
            <person name="Rinke C."/>
            <person name="Skarshewski A."/>
            <person name="Chaumeil P.A."/>
            <person name="Hugenholtz P."/>
        </authorList>
    </citation>
    <scope>NUCLEOTIDE SEQUENCE [LARGE SCALE GENOMIC DNA]</scope>
    <source>
        <strain evidence="4">UBA9359</strain>
    </source>
</reference>
<evidence type="ECO:0000313" key="4">
    <source>
        <dbReference type="EMBL" id="HCV82632.1"/>
    </source>
</evidence>
<dbReference type="Pfam" id="PF16344">
    <property type="entry name" value="FecR_C"/>
    <property type="match status" value="1"/>
</dbReference>
<dbReference type="PANTHER" id="PTHR30273">
    <property type="entry name" value="PERIPLASMIC SIGNAL SENSOR AND SIGMA FACTOR ACTIVATOR FECR-RELATED"/>
    <property type="match status" value="1"/>
</dbReference>
<dbReference type="Gene3D" id="2.60.120.1440">
    <property type="match status" value="1"/>
</dbReference>
<proteinExistence type="predicted"/>
<dbReference type="GO" id="GO:0016989">
    <property type="term" value="F:sigma factor antagonist activity"/>
    <property type="evidence" value="ECO:0007669"/>
    <property type="project" value="TreeGrafter"/>
</dbReference>
<dbReference type="AlphaFoldDB" id="A0A3D5J5C3"/>
<feature type="domain" description="FecR protein" evidence="2">
    <location>
        <begin position="89"/>
        <end position="170"/>
    </location>
</feature>
<evidence type="ECO:0000256" key="1">
    <source>
        <dbReference type="SAM" id="Phobius"/>
    </source>
</evidence>
<dbReference type="Proteomes" id="UP000264330">
    <property type="component" value="Unassembled WGS sequence"/>
</dbReference>
<dbReference type="PIRSF" id="PIRSF018266">
    <property type="entry name" value="FecR"/>
    <property type="match status" value="1"/>
</dbReference>